<feature type="region of interest" description="Disordered" evidence="1">
    <location>
        <begin position="89"/>
        <end position="152"/>
    </location>
</feature>
<proteinExistence type="predicted"/>
<comment type="caution">
    <text evidence="2">The sequence shown here is derived from an EMBL/GenBank/DDBJ whole genome shotgun (WGS) entry which is preliminary data.</text>
</comment>
<feature type="compositionally biased region" description="Basic and acidic residues" evidence="1">
    <location>
        <begin position="325"/>
        <end position="335"/>
    </location>
</feature>
<feature type="compositionally biased region" description="Low complexity" evidence="1">
    <location>
        <begin position="119"/>
        <end position="136"/>
    </location>
</feature>
<keyword evidence="3" id="KW-1185">Reference proteome</keyword>
<protein>
    <submittedName>
        <fullName evidence="2">Uncharacterized protein</fullName>
    </submittedName>
</protein>
<feature type="non-terminal residue" evidence="2">
    <location>
        <position position="365"/>
    </location>
</feature>
<evidence type="ECO:0000313" key="3">
    <source>
        <dbReference type="Proteomes" id="UP000703661"/>
    </source>
</evidence>
<evidence type="ECO:0000313" key="2">
    <source>
        <dbReference type="EMBL" id="KAG0008304.1"/>
    </source>
</evidence>
<sequence length="365" mass="40501">MIVSSSLQRTETQKEAQDQEYLTRLVRTQTRVARLKEQAPSPLFIPHPVGASSDVPIPFANNQLPSTSTASLDIPQTGTSTVPYVHPCAESPDKNTPEYAGPFSGSTSPIEDTVPYIHPSCESPSAEQAESQPQSSNVHNGDSGGRTARTSSTSEIQMLYNPFENRGLNTPDNIPTANSEFSYSTVISNMSLHGDTDMSANSAIGDYDGRRISSPLSYRAGEGRAYGQGTFNFQGHSASSRTPFNQSRSPQAVRHAELFNQQQLIRNSRQERLPYQHHQLPQQEQRHEIEVLEDETWGGQWRRLSRRMYGTGSTNSVAVAPETLVDEKETGQDSIRKKKKRNKRESSSNEPLLDIEDDYMIVDGN</sequence>
<feature type="region of interest" description="Disordered" evidence="1">
    <location>
        <begin position="319"/>
        <end position="365"/>
    </location>
</feature>
<gene>
    <name evidence="2" type="ORF">BGZ80_003603</name>
</gene>
<dbReference type="AlphaFoldDB" id="A0A9P6MN76"/>
<feature type="compositionally biased region" description="Acidic residues" evidence="1">
    <location>
        <begin position="353"/>
        <end position="365"/>
    </location>
</feature>
<organism evidence="2 3">
    <name type="scientific">Entomortierella chlamydospora</name>
    <dbReference type="NCBI Taxonomy" id="101097"/>
    <lineage>
        <taxon>Eukaryota</taxon>
        <taxon>Fungi</taxon>
        <taxon>Fungi incertae sedis</taxon>
        <taxon>Mucoromycota</taxon>
        <taxon>Mortierellomycotina</taxon>
        <taxon>Mortierellomycetes</taxon>
        <taxon>Mortierellales</taxon>
        <taxon>Mortierellaceae</taxon>
        <taxon>Entomortierella</taxon>
    </lineage>
</organism>
<evidence type="ECO:0000256" key="1">
    <source>
        <dbReference type="SAM" id="MobiDB-lite"/>
    </source>
</evidence>
<dbReference type="Proteomes" id="UP000703661">
    <property type="component" value="Unassembled WGS sequence"/>
</dbReference>
<dbReference type="EMBL" id="JAAAID010001964">
    <property type="protein sequence ID" value="KAG0008304.1"/>
    <property type="molecule type" value="Genomic_DNA"/>
</dbReference>
<reference evidence="2" key="1">
    <citation type="journal article" date="2020" name="Fungal Divers.">
        <title>Resolving the Mortierellaceae phylogeny through synthesis of multi-gene phylogenetics and phylogenomics.</title>
        <authorList>
            <person name="Vandepol N."/>
            <person name="Liber J."/>
            <person name="Desiro A."/>
            <person name="Na H."/>
            <person name="Kennedy M."/>
            <person name="Barry K."/>
            <person name="Grigoriev I.V."/>
            <person name="Miller A.N."/>
            <person name="O'Donnell K."/>
            <person name="Stajich J.E."/>
            <person name="Bonito G."/>
        </authorList>
    </citation>
    <scope>NUCLEOTIDE SEQUENCE</scope>
    <source>
        <strain evidence="2">NRRL 2769</strain>
    </source>
</reference>
<accession>A0A9P6MN76</accession>
<name>A0A9P6MN76_9FUNG</name>